<dbReference type="InterPro" id="IPR017930">
    <property type="entry name" value="Myb_dom"/>
</dbReference>
<dbReference type="PANTHER" id="PTHR46621:SF1">
    <property type="entry name" value="SNRNA-ACTIVATING PROTEIN COMPLEX SUBUNIT 4"/>
    <property type="match status" value="1"/>
</dbReference>
<keyword evidence="8" id="KW-1185">Reference proteome</keyword>
<organism evidence="7 8">
    <name type="scientific">Tritrichomonas musculus</name>
    <dbReference type="NCBI Taxonomy" id="1915356"/>
    <lineage>
        <taxon>Eukaryota</taxon>
        <taxon>Metamonada</taxon>
        <taxon>Parabasalia</taxon>
        <taxon>Tritrichomonadida</taxon>
        <taxon>Tritrichomonadidae</taxon>
        <taxon>Tritrichomonas</taxon>
    </lineage>
</organism>
<dbReference type="CDD" id="cd00167">
    <property type="entry name" value="SANT"/>
    <property type="match status" value="2"/>
</dbReference>
<keyword evidence="4" id="KW-0539">Nucleus</keyword>
<evidence type="ECO:0000259" key="5">
    <source>
        <dbReference type="PROSITE" id="PS50090"/>
    </source>
</evidence>
<dbReference type="Gene3D" id="1.10.10.60">
    <property type="entry name" value="Homeodomain-like"/>
    <property type="match status" value="2"/>
</dbReference>
<dbReference type="InterPro" id="IPR051575">
    <property type="entry name" value="Myb-like_DNA-bd"/>
</dbReference>
<dbReference type="InterPro" id="IPR001005">
    <property type="entry name" value="SANT/Myb"/>
</dbReference>
<dbReference type="EMBL" id="JAPFFF010000024">
    <property type="protein sequence ID" value="KAK8850246.1"/>
    <property type="molecule type" value="Genomic_DNA"/>
</dbReference>
<evidence type="ECO:0000256" key="4">
    <source>
        <dbReference type="ARBA" id="ARBA00023242"/>
    </source>
</evidence>
<dbReference type="PANTHER" id="PTHR46621">
    <property type="entry name" value="SNRNA-ACTIVATING PROTEIN COMPLEX SUBUNIT 4"/>
    <property type="match status" value="1"/>
</dbReference>
<keyword evidence="1" id="KW-0805">Transcription regulation</keyword>
<dbReference type="SUPFAM" id="SSF46689">
    <property type="entry name" value="Homeodomain-like"/>
    <property type="match status" value="1"/>
</dbReference>
<name>A0ABR2HNE3_9EUKA</name>
<proteinExistence type="predicted"/>
<gene>
    <name evidence="7" type="ORF">M9Y10_018371</name>
</gene>
<evidence type="ECO:0000313" key="7">
    <source>
        <dbReference type="EMBL" id="KAK8850246.1"/>
    </source>
</evidence>
<dbReference type="Pfam" id="PF13921">
    <property type="entry name" value="Myb_DNA-bind_6"/>
    <property type="match status" value="1"/>
</dbReference>
<feature type="domain" description="HTH myb-type" evidence="6">
    <location>
        <begin position="111"/>
        <end position="166"/>
    </location>
</feature>
<feature type="domain" description="Myb-like" evidence="5">
    <location>
        <begin position="163"/>
        <end position="213"/>
    </location>
</feature>
<dbReference type="PROSITE" id="PS50090">
    <property type="entry name" value="MYB_LIKE"/>
    <property type="match status" value="2"/>
</dbReference>
<protein>
    <submittedName>
        <fullName evidence="7">Myb- protein B</fullName>
    </submittedName>
</protein>
<feature type="domain" description="Myb-like" evidence="5">
    <location>
        <begin position="111"/>
        <end position="162"/>
    </location>
</feature>
<comment type="caution">
    <text evidence="7">The sequence shown here is derived from an EMBL/GenBank/DDBJ whole genome shotgun (WGS) entry which is preliminary data.</text>
</comment>
<accession>A0ABR2HNE3</accession>
<evidence type="ECO:0000313" key="8">
    <source>
        <dbReference type="Proteomes" id="UP001470230"/>
    </source>
</evidence>
<evidence type="ECO:0000256" key="2">
    <source>
        <dbReference type="ARBA" id="ARBA00023125"/>
    </source>
</evidence>
<evidence type="ECO:0000256" key="1">
    <source>
        <dbReference type="ARBA" id="ARBA00023015"/>
    </source>
</evidence>
<dbReference type="Proteomes" id="UP001470230">
    <property type="component" value="Unassembled WGS sequence"/>
</dbReference>
<dbReference type="SMART" id="SM00717">
    <property type="entry name" value="SANT"/>
    <property type="match status" value="2"/>
</dbReference>
<dbReference type="InterPro" id="IPR009057">
    <property type="entry name" value="Homeodomain-like_sf"/>
</dbReference>
<keyword evidence="2" id="KW-0238">DNA-binding</keyword>
<sequence>MNYNVIGNSIDSNDSFNNLIDINDFYLSPEFRNENIQYERDEQTYLLNNNAIQQNTFTFEPGQTHLVLNISSMKGDFSLLNKILRLTEKNNVQYEIYSTINSGDETISTNKSKKTYSKFTNDEDNLLKGIVNTFGPKNWRLISTFIPRKTPKQCRDRYMNYLIPGVNHSDWSKEEDMLLVQKYNEIGPHWSQIKQYFPLRTANSIKNRFNYTICKNLNNIKDQI</sequence>
<feature type="domain" description="HTH myb-type" evidence="6">
    <location>
        <begin position="167"/>
        <end position="217"/>
    </location>
</feature>
<keyword evidence="3" id="KW-0804">Transcription</keyword>
<reference evidence="7 8" key="1">
    <citation type="submission" date="2024-04" db="EMBL/GenBank/DDBJ databases">
        <title>Tritrichomonas musculus Genome.</title>
        <authorList>
            <person name="Alves-Ferreira E."/>
            <person name="Grigg M."/>
            <person name="Lorenzi H."/>
            <person name="Galac M."/>
        </authorList>
    </citation>
    <scope>NUCLEOTIDE SEQUENCE [LARGE SCALE GENOMIC DNA]</scope>
    <source>
        <strain evidence="7 8">EAF2021</strain>
    </source>
</reference>
<dbReference type="PROSITE" id="PS51294">
    <property type="entry name" value="HTH_MYB"/>
    <property type="match status" value="2"/>
</dbReference>
<evidence type="ECO:0000256" key="3">
    <source>
        <dbReference type="ARBA" id="ARBA00023163"/>
    </source>
</evidence>
<evidence type="ECO:0000259" key="6">
    <source>
        <dbReference type="PROSITE" id="PS51294"/>
    </source>
</evidence>